<dbReference type="RefSeq" id="WP_228874401.1">
    <property type="nucleotide sequence ID" value="NZ_CAJQYZ010000001.1"/>
</dbReference>
<keyword evidence="1" id="KW-0813">Transport</keyword>
<name>A0A9N8RSV3_9BURK</name>
<dbReference type="GO" id="GO:0005524">
    <property type="term" value="F:ATP binding"/>
    <property type="evidence" value="ECO:0007669"/>
    <property type="project" value="UniProtKB-KW"/>
</dbReference>
<organism evidence="6 7">
    <name type="scientific">Paraburkholderia saeva</name>
    <dbReference type="NCBI Taxonomy" id="2777537"/>
    <lineage>
        <taxon>Bacteria</taxon>
        <taxon>Pseudomonadati</taxon>
        <taxon>Pseudomonadota</taxon>
        <taxon>Betaproteobacteria</taxon>
        <taxon>Burkholderiales</taxon>
        <taxon>Burkholderiaceae</taxon>
        <taxon>Paraburkholderia</taxon>
    </lineage>
</organism>
<proteinExistence type="predicted"/>
<evidence type="ECO:0000313" key="7">
    <source>
        <dbReference type="Proteomes" id="UP000789704"/>
    </source>
</evidence>
<keyword evidence="5" id="KW-0067">ATP-binding</keyword>
<dbReference type="InterPro" id="IPR027417">
    <property type="entry name" value="P-loop_NTPase"/>
</dbReference>
<keyword evidence="7" id="KW-1185">Reference proteome</keyword>
<dbReference type="PANTHER" id="PTHR43790:SF9">
    <property type="entry name" value="GALACTOFURANOSE TRANSPORTER ATP-BINDING PROTEIN YTFR"/>
    <property type="match status" value="1"/>
</dbReference>
<dbReference type="Gene3D" id="3.40.50.300">
    <property type="entry name" value="P-loop containing nucleotide triphosphate hydrolases"/>
    <property type="match status" value="2"/>
</dbReference>
<dbReference type="Proteomes" id="UP000789704">
    <property type="component" value="Unassembled WGS sequence"/>
</dbReference>
<protein>
    <recommendedName>
        <fullName evidence="8">ABC transporter domain-containing protein</fullName>
    </recommendedName>
</protein>
<keyword evidence="3" id="KW-0677">Repeat</keyword>
<evidence type="ECO:0000256" key="2">
    <source>
        <dbReference type="ARBA" id="ARBA00022597"/>
    </source>
</evidence>
<keyword evidence="2" id="KW-0762">Sugar transport</keyword>
<evidence type="ECO:0000256" key="4">
    <source>
        <dbReference type="ARBA" id="ARBA00022741"/>
    </source>
</evidence>
<sequence length="179" mass="18933">MSYHADGTFAVHACRALRQAPVRLALNALTTCDGALVNVSLRVKAGEIVGIAGAPGSGQRALADACLGLRAVEGGSIRSERPVRAIQDAAAAGITGEPSGIYIVDESTVCGEGVSARAARHRRLRKLAEQGAAILLISPDLDALMALSHRLPVMREGRLVAEFERPDFHEPSILEYFSH</sequence>
<keyword evidence="4" id="KW-0547">Nucleotide-binding</keyword>
<gene>
    <name evidence="6" type="ORF">LMG31841_00325</name>
</gene>
<dbReference type="EMBL" id="CAJQZC010000001">
    <property type="protein sequence ID" value="CAG4887052.1"/>
    <property type="molecule type" value="Genomic_DNA"/>
</dbReference>
<dbReference type="InterPro" id="IPR050107">
    <property type="entry name" value="ABC_carbohydrate_import_ATPase"/>
</dbReference>
<dbReference type="PANTHER" id="PTHR43790">
    <property type="entry name" value="CARBOHYDRATE TRANSPORT ATP-BINDING PROTEIN MG119-RELATED"/>
    <property type="match status" value="1"/>
</dbReference>
<dbReference type="AlphaFoldDB" id="A0A9N8RSV3"/>
<accession>A0A9N8RSV3</accession>
<evidence type="ECO:0000313" key="6">
    <source>
        <dbReference type="EMBL" id="CAG4887052.1"/>
    </source>
</evidence>
<evidence type="ECO:0000256" key="5">
    <source>
        <dbReference type="ARBA" id="ARBA00022840"/>
    </source>
</evidence>
<evidence type="ECO:0000256" key="1">
    <source>
        <dbReference type="ARBA" id="ARBA00022448"/>
    </source>
</evidence>
<dbReference type="SUPFAM" id="SSF52540">
    <property type="entry name" value="P-loop containing nucleoside triphosphate hydrolases"/>
    <property type="match status" value="1"/>
</dbReference>
<comment type="caution">
    <text evidence="6">The sequence shown here is derived from an EMBL/GenBank/DDBJ whole genome shotgun (WGS) entry which is preliminary data.</text>
</comment>
<reference evidence="6" key="1">
    <citation type="submission" date="2021-04" db="EMBL/GenBank/DDBJ databases">
        <authorList>
            <person name="Vanwijnsberghe S."/>
        </authorList>
    </citation>
    <scope>NUCLEOTIDE SEQUENCE</scope>
    <source>
        <strain evidence="6">LMG 31841</strain>
    </source>
</reference>
<evidence type="ECO:0008006" key="8">
    <source>
        <dbReference type="Google" id="ProtNLM"/>
    </source>
</evidence>
<evidence type="ECO:0000256" key="3">
    <source>
        <dbReference type="ARBA" id="ARBA00022737"/>
    </source>
</evidence>